<keyword evidence="4" id="KW-0813">Transport</keyword>
<keyword evidence="3 8" id="KW-0812">Transmembrane</keyword>
<dbReference type="InterPro" id="IPR002657">
    <property type="entry name" value="BilAc:Na_symport/Acr3"/>
</dbReference>
<organism evidence="9 10">
    <name type="scientific">Rotaria magnacalcarata</name>
    <dbReference type="NCBI Taxonomy" id="392030"/>
    <lineage>
        <taxon>Eukaryota</taxon>
        <taxon>Metazoa</taxon>
        <taxon>Spiralia</taxon>
        <taxon>Gnathifera</taxon>
        <taxon>Rotifera</taxon>
        <taxon>Eurotatoria</taxon>
        <taxon>Bdelloidea</taxon>
        <taxon>Philodinida</taxon>
        <taxon>Philodinidae</taxon>
        <taxon>Rotaria</taxon>
    </lineage>
</organism>
<evidence type="ECO:0000256" key="6">
    <source>
        <dbReference type="ARBA" id="ARBA00023136"/>
    </source>
</evidence>
<comment type="subcellular location">
    <subcellularLocation>
        <location evidence="1">Membrane</location>
        <topology evidence="1">Multi-pass membrane protein</topology>
    </subcellularLocation>
</comment>
<evidence type="ECO:0000256" key="3">
    <source>
        <dbReference type="ARBA" id="ARBA00022692"/>
    </source>
</evidence>
<evidence type="ECO:0000256" key="1">
    <source>
        <dbReference type="ARBA" id="ARBA00004141"/>
    </source>
</evidence>
<dbReference type="Pfam" id="PF01758">
    <property type="entry name" value="SBF"/>
    <property type="match status" value="1"/>
</dbReference>
<dbReference type="Proteomes" id="UP000663856">
    <property type="component" value="Unassembled WGS sequence"/>
</dbReference>
<accession>A0A816PZU3</accession>
<keyword evidence="4" id="KW-0769">Symport</keyword>
<dbReference type="PANTHER" id="PTHR10361:SF28">
    <property type="entry name" value="P3 PROTEIN-RELATED"/>
    <property type="match status" value="1"/>
</dbReference>
<proteinExistence type="inferred from homology"/>
<keyword evidence="5 8" id="KW-1133">Transmembrane helix</keyword>
<dbReference type="Gene3D" id="1.20.1530.20">
    <property type="match status" value="1"/>
</dbReference>
<feature type="region of interest" description="Disordered" evidence="7">
    <location>
        <begin position="167"/>
        <end position="200"/>
    </location>
</feature>
<sequence length="200" mass="22573">MGLLFELKVIFSILEKPTSVLVGFLAQYGGGVSNQWTVIFEGDVKLSAIMSFVSTASSFIMIPLYFYTIGKLYMDELSIHIPFLGLVRSLALVVIAYSIGIALSSFFPKLRVFVTSIMKPMVPYATQTVIVPLIVGLLTAALFWVIFIIRNQIRKFRQRRQVKQKSKTSERIINNDDKPSLNIEENNKKEADVGENMQKL</sequence>
<dbReference type="InterPro" id="IPR038770">
    <property type="entry name" value="Na+/solute_symporter_sf"/>
</dbReference>
<name>A0A816PZU3_9BILA</name>
<gene>
    <name evidence="9" type="ORF">WKI299_LOCUS11068</name>
</gene>
<evidence type="ECO:0000256" key="5">
    <source>
        <dbReference type="ARBA" id="ARBA00022989"/>
    </source>
</evidence>
<evidence type="ECO:0000256" key="2">
    <source>
        <dbReference type="ARBA" id="ARBA00006528"/>
    </source>
</evidence>
<feature type="transmembrane region" description="Helical" evidence="8">
    <location>
        <begin position="124"/>
        <end position="149"/>
    </location>
</feature>
<comment type="similarity">
    <text evidence="2">Belongs to the bile acid:sodium symporter (BASS) (TC 2.A.28) family.</text>
</comment>
<dbReference type="GO" id="GO:0015293">
    <property type="term" value="F:symporter activity"/>
    <property type="evidence" value="ECO:0007669"/>
    <property type="project" value="UniProtKB-KW"/>
</dbReference>
<dbReference type="AlphaFoldDB" id="A0A816PZU3"/>
<evidence type="ECO:0000256" key="7">
    <source>
        <dbReference type="SAM" id="MobiDB-lite"/>
    </source>
</evidence>
<feature type="compositionally biased region" description="Basic and acidic residues" evidence="7">
    <location>
        <begin position="167"/>
        <end position="192"/>
    </location>
</feature>
<evidence type="ECO:0000256" key="8">
    <source>
        <dbReference type="SAM" id="Phobius"/>
    </source>
</evidence>
<dbReference type="PANTHER" id="PTHR10361">
    <property type="entry name" value="SODIUM-BILE ACID COTRANSPORTER"/>
    <property type="match status" value="1"/>
</dbReference>
<feature type="transmembrane region" description="Helical" evidence="8">
    <location>
        <begin position="79"/>
        <end position="104"/>
    </location>
</feature>
<protein>
    <submittedName>
        <fullName evidence="9">Uncharacterized protein</fullName>
    </submittedName>
</protein>
<dbReference type="InterPro" id="IPR004710">
    <property type="entry name" value="Bilac:Na_transpt"/>
</dbReference>
<evidence type="ECO:0000313" key="10">
    <source>
        <dbReference type="Proteomes" id="UP000663856"/>
    </source>
</evidence>
<dbReference type="GO" id="GO:0016020">
    <property type="term" value="C:membrane"/>
    <property type="evidence" value="ECO:0007669"/>
    <property type="project" value="UniProtKB-SubCell"/>
</dbReference>
<evidence type="ECO:0000256" key="4">
    <source>
        <dbReference type="ARBA" id="ARBA00022847"/>
    </source>
</evidence>
<comment type="caution">
    <text evidence="9">The sequence shown here is derived from an EMBL/GenBank/DDBJ whole genome shotgun (WGS) entry which is preliminary data.</text>
</comment>
<dbReference type="EMBL" id="CAJNRF010004015">
    <property type="protein sequence ID" value="CAF2055210.1"/>
    <property type="molecule type" value="Genomic_DNA"/>
</dbReference>
<evidence type="ECO:0000313" key="9">
    <source>
        <dbReference type="EMBL" id="CAF2055210.1"/>
    </source>
</evidence>
<keyword evidence="6 8" id="KW-0472">Membrane</keyword>
<feature type="transmembrane region" description="Helical" evidence="8">
    <location>
        <begin position="46"/>
        <end position="67"/>
    </location>
</feature>
<reference evidence="9" key="1">
    <citation type="submission" date="2021-02" db="EMBL/GenBank/DDBJ databases">
        <authorList>
            <person name="Nowell W R."/>
        </authorList>
    </citation>
    <scope>NUCLEOTIDE SEQUENCE</scope>
</reference>